<dbReference type="AlphaFoldDB" id="A0A0P6VL18"/>
<protein>
    <submittedName>
        <fullName evidence="1">Uncharacterized protein</fullName>
    </submittedName>
</protein>
<dbReference type="STRING" id="665126.ABB55_15040"/>
<accession>A0A0P6VL18</accession>
<name>A0A0P6VL18_9HYPH</name>
<reference evidence="1 2" key="1">
    <citation type="submission" date="2015-09" db="EMBL/GenBank/DDBJ databases">
        <authorList>
            <person name="Jackson K.R."/>
            <person name="Lunt B.L."/>
            <person name="Fisher J.N.B."/>
            <person name="Gardner A.V."/>
            <person name="Bailey M.E."/>
            <person name="Deus L.M."/>
            <person name="Earl A.S."/>
            <person name="Gibby P.D."/>
            <person name="Hartmann K.A."/>
            <person name="Liu J.E."/>
            <person name="Manci A.M."/>
            <person name="Nielsen D.A."/>
            <person name="Solomon M.B."/>
            <person name="Breakwell D.P."/>
            <person name="Burnett S.H."/>
            <person name="Grose J.H."/>
        </authorList>
    </citation>
    <scope>NUCLEOTIDE SEQUENCE [LARGE SCALE GENOMIC DNA]</scope>
    <source>
        <strain evidence="1 2">16</strain>
    </source>
</reference>
<dbReference type="Proteomes" id="UP000048984">
    <property type="component" value="Unassembled WGS sequence"/>
</dbReference>
<sequence length="453" mass="49252">MAITNDVNRSSTIGINATKQNQGTERQAVIGDENGSFTVKKGDARRNAGGTGAIAAKFADIKAKFKGLIRNLKEAHTARVEHQAEKRIQAKVDRWHRSTVNLDKVPGMRNAHDVIDPAHKLLKGGEIFGGKGIHKVAEHLIADAHNQAREINLKGGNTTWQQVLESRLTREMVQSEHGKTKEDAKANLDTLLRHFATYEQVPNAGDLGDMAKILRSVEKKTTSDDGIVALARNAFQSELDKQLKDVEQFFRGTSLGSAASSSVLRNLNTATTERISQSFADVMTDPNNKADVDLAESVPPSVKPTPEQMQAITRLTEQFLDKAFGLGVDGGKGFVDNMDKQVVGFLKETTAEIQGKTKVDQDVRNAASQKWLSNGVALRDFAPVATQIGRDLDLGKSSSLVATMVLRVVGNVHPNAAVAGLGEHNRQAYQDLIGRRGPQFQELLGHLGLPKPN</sequence>
<evidence type="ECO:0000313" key="1">
    <source>
        <dbReference type="EMBL" id="KPL53370.1"/>
    </source>
</evidence>
<comment type="caution">
    <text evidence="1">The sequence shown here is derived from an EMBL/GenBank/DDBJ whole genome shotgun (WGS) entry which is preliminary data.</text>
</comment>
<evidence type="ECO:0000313" key="2">
    <source>
        <dbReference type="Proteomes" id="UP000048984"/>
    </source>
</evidence>
<organism evidence="1 2">
    <name type="scientific">Prosthecodimorpha hirschii</name>
    <dbReference type="NCBI Taxonomy" id="665126"/>
    <lineage>
        <taxon>Bacteria</taxon>
        <taxon>Pseudomonadati</taxon>
        <taxon>Pseudomonadota</taxon>
        <taxon>Alphaproteobacteria</taxon>
        <taxon>Hyphomicrobiales</taxon>
        <taxon>Ancalomicrobiaceae</taxon>
        <taxon>Prosthecodimorpha</taxon>
    </lineage>
</organism>
<keyword evidence="2" id="KW-1185">Reference proteome</keyword>
<reference evidence="1 2" key="2">
    <citation type="submission" date="2015-10" db="EMBL/GenBank/DDBJ databases">
        <title>Draft Genome Sequence of Prosthecomicrobium hirschii ATCC 27832.</title>
        <authorList>
            <person name="Daniel J."/>
            <person name="Givan S.A."/>
            <person name="Brun Y.V."/>
            <person name="Brown P.J."/>
        </authorList>
    </citation>
    <scope>NUCLEOTIDE SEQUENCE [LARGE SCALE GENOMIC DNA]</scope>
    <source>
        <strain evidence="1 2">16</strain>
    </source>
</reference>
<proteinExistence type="predicted"/>
<dbReference type="EMBL" id="LJYW01000001">
    <property type="protein sequence ID" value="KPL53370.1"/>
    <property type="molecule type" value="Genomic_DNA"/>
</dbReference>
<dbReference type="RefSeq" id="WP_054359535.1">
    <property type="nucleotide sequence ID" value="NZ_LJYW01000001.1"/>
</dbReference>
<gene>
    <name evidence="1" type="ORF">ABB55_15040</name>
</gene>